<evidence type="ECO:0000313" key="2">
    <source>
        <dbReference type="EMBL" id="KAJ1914994.1"/>
    </source>
</evidence>
<name>A0A9W8DR69_9FUNG</name>
<sequence>MSQADPDYIIPQFLVDRGHLARKHRPETPCRLSHLSSNSNTDSSNNNNKRLSNDLSLVTSLEPRRPNTLYTCNSNIYNVFAMKETKRNRRMIQVYRPPPPTLLTPPTSPQNCNQRELRQCQSFPALRTKHRESVRHAPTLTNHDEHEDTDDDVEDEIVEPMDSSSYNSSLPDLIQEDNNDSGSDNDQDSDSDDDDTSITPILGSIHLYHQHKPTGYGCSGNNDNSSYYPGNNNPSAGRFGSSFGGLLILSDSPKLIMI</sequence>
<feature type="compositionally biased region" description="Acidic residues" evidence="1">
    <location>
        <begin position="174"/>
        <end position="196"/>
    </location>
</feature>
<evidence type="ECO:0000256" key="1">
    <source>
        <dbReference type="SAM" id="MobiDB-lite"/>
    </source>
</evidence>
<organism evidence="2 3">
    <name type="scientific">Mycoemilia scoparia</name>
    <dbReference type="NCBI Taxonomy" id="417184"/>
    <lineage>
        <taxon>Eukaryota</taxon>
        <taxon>Fungi</taxon>
        <taxon>Fungi incertae sedis</taxon>
        <taxon>Zoopagomycota</taxon>
        <taxon>Kickxellomycotina</taxon>
        <taxon>Kickxellomycetes</taxon>
        <taxon>Kickxellales</taxon>
        <taxon>Kickxellaceae</taxon>
        <taxon>Mycoemilia</taxon>
    </lineage>
</organism>
<dbReference type="EMBL" id="JANBPU010000168">
    <property type="protein sequence ID" value="KAJ1914994.1"/>
    <property type="molecule type" value="Genomic_DNA"/>
</dbReference>
<feature type="compositionally biased region" description="Acidic residues" evidence="1">
    <location>
        <begin position="147"/>
        <end position="159"/>
    </location>
</feature>
<gene>
    <name evidence="2" type="ORF">H4219_004538</name>
</gene>
<protein>
    <submittedName>
        <fullName evidence="2">Uncharacterized protein</fullName>
    </submittedName>
</protein>
<dbReference type="Proteomes" id="UP001150538">
    <property type="component" value="Unassembled WGS sequence"/>
</dbReference>
<reference evidence="2" key="1">
    <citation type="submission" date="2022-07" db="EMBL/GenBank/DDBJ databases">
        <title>Phylogenomic reconstructions and comparative analyses of Kickxellomycotina fungi.</title>
        <authorList>
            <person name="Reynolds N.K."/>
            <person name="Stajich J.E."/>
            <person name="Barry K."/>
            <person name="Grigoriev I.V."/>
            <person name="Crous P."/>
            <person name="Smith M.E."/>
        </authorList>
    </citation>
    <scope>NUCLEOTIDE SEQUENCE</scope>
    <source>
        <strain evidence="2">NBRC 100468</strain>
    </source>
</reference>
<keyword evidence="3" id="KW-1185">Reference proteome</keyword>
<accession>A0A9W8DR69</accession>
<feature type="compositionally biased region" description="Low complexity" evidence="1">
    <location>
        <begin position="33"/>
        <end position="48"/>
    </location>
</feature>
<feature type="region of interest" description="Disordered" evidence="1">
    <location>
        <begin position="125"/>
        <end position="199"/>
    </location>
</feature>
<comment type="caution">
    <text evidence="2">The sequence shown here is derived from an EMBL/GenBank/DDBJ whole genome shotgun (WGS) entry which is preliminary data.</text>
</comment>
<evidence type="ECO:0000313" key="3">
    <source>
        <dbReference type="Proteomes" id="UP001150538"/>
    </source>
</evidence>
<feature type="region of interest" description="Disordered" evidence="1">
    <location>
        <begin position="25"/>
        <end position="51"/>
    </location>
</feature>
<proteinExistence type="predicted"/>
<dbReference type="AlphaFoldDB" id="A0A9W8DR69"/>